<keyword evidence="5" id="KW-1185">Reference proteome</keyword>
<dbReference type="Pfam" id="PF00975">
    <property type="entry name" value="Thioesterase"/>
    <property type="match status" value="1"/>
</dbReference>
<dbReference type="InterPro" id="IPR020802">
    <property type="entry name" value="TesA-like"/>
</dbReference>
<dbReference type="PANTHER" id="PTHR11487:SF0">
    <property type="entry name" value="S-ACYL FATTY ACID SYNTHASE THIOESTERASE, MEDIUM CHAIN"/>
    <property type="match status" value="1"/>
</dbReference>
<dbReference type="GO" id="GO:0016787">
    <property type="term" value="F:hydrolase activity"/>
    <property type="evidence" value="ECO:0007669"/>
    <property type="project" value="UniProtKB-KW"/>
</dbReference>
<sequence length="251" mass="27392">MRSSEMIKSAWLAQTARHADAHTRLFCFPCAGGGASFYRSWKAKLPVEIDVIPICLPGREQRTAEPAIDNIAGMIPALADAILPLLDRPFAFFGYSMGGMIAHHLACRLAGDGHPSPDHLFIAALRGPNIPLRRSPVHSLSSEALWDEIGRYGGTPQEILESAEFKSLLEPSLRADFKLAETTFSGDQQKLTSAITVFGGMSDSSPIPEELEGWREATTGPVKTHLFDGGHFFINMHDNALLSIIANILDR</sequence>
<dbReference type="InterPro" id="IPR012223">
    <property type="entry name" value="TEII"/>
</dbReference>
<reference evidence="4 5" key="1">
    <citation type="submission" date="2014-03" db="EMBL/GenBank/DDBJ databases">
        <title>The draft genome sequence of Thalassospira mesophila JCM 18969.</title>
        <authorList>
            <person name="Lai Q."/>
            <person name="Shao Z."/>
        </authorList>
    </citation>
    <scope>NUCLEOTIDE SEQUENCE [LARGE SCALE GENOMIC DNA]</scope>
    <source>
        <strain evidence="4 5">JCM 18969</strain>
    </source>
</reference>
<dbReference type="AlphaFoldDB" id="A0A1Y2KZK3"/>
<dbReference type="Proteomes" id="UP000193391">
    <property type="component" value="Unassembled WGS sequence"/>
</dbReference>
<dbReference type="STRING" id="1293891.TMES_16815"/>
<dbReference type="SUPFAM" id="SSF53474">
    <property type="entry name" value="alpha/beta-Hydrolases"/>
    <property type="match status" value="1"/>
</dbReference>
<gene>
    <name evidence="4" type="ORF">TMES_16815</name>
</gene>
<dbReference type="Gene3D" id="3.40.50.1820">
    <property type="entry name" value="alpha/beta hydrolase"/>
    <property type="match status" value="1"/>
</dbReference>
<evidence type="ECO:0000256" key="2">
    <source>
        <dbReference type="ARBA" id="ARBA00022801"/>
    </source>
</evidence>
<accession>A0A1Y2KZK3</accession>
<evidence type="ECO:0000256" key="1">
    <source>
        <dbReference type="ARBA" id="ARBA00007169"/>
    </source>
</evidence>
<dbReference type="InterPro" id="IPR029058">
    <property type="entry name" value="AB_hydrolase_fold"/>
</dbReference>
<keyword evidence="2" id="KW-0378">Hydrolase</keyword>
<proteinExistence type="inferred from homology"/>
<feature type="domain" description="Thioesterase TesA-like" evidence="3">
    <location>
        <begin position="26"/>
        <end position="249"/>
    </location>
</feature>
<evidence type="ECO:0000313" key="5">
    <source>
        <dbReference type="Proteomes" id="UP000193391"/>
    </source>
</evidence>
<dbReference type="SMART" id="SM00824">
    <property type="entry name" value="PKS_TE"/>
    <property type="match status" value="1"/>
</dbReference>
<dbReference type="GO" id="GO:0008610">
    <property type="term" value="P:lipid biosynthetic process"/>
    <property type="evidence" value="ECO:0007669"/>
    <property type="project" value="TreeGrafter"/>
</dbReference>
<evidence type="ECO:0000259" key="3">
    <source>
        <dbReference type="SMART" id="SM00824"/>
    </source>
</evidence>
<name>A0A1Y2KZK3_9PROT</name>
<comment type="similarity">
    <text evidence="1">Belongs to the thioesterase family.</text>
</comment>
<dbReference type="InterPro" id="IPR001031">
    <property type="entry name" value="Thioesterase"/>
</dbReference>
<dbReference type="EMBL" id="JFKA01000009">
    <property type="protein sequence ID" value="OSQ36740.1"/>
    <property type="molecule type" value="Genomic_DNA"/>
</dbReference>
<evidence type="ECO:0000313" key="4">
    <source>
        <dbReference type="EMBL" id="OSQ36740.1"/>
    </source>
</evidence>
<comment type="caution">
    <text evidence="4">The sequence shown here is derived from an EMBL/GenBank/DDBJ whole genome shotgun (WGS) entry which is preliminary data.</text>
</comment>
<organism evidence="4 5">
    <name type="scientific">Thalassospira mesophila</name>
    <dbReference type="NCBI Taxonomy" id="1293891"/>
    <lineage>
        <taxon>Bacteria</taxon>
        <taxon>Pseudomonadati</taxon>
        <taxon>Pseudomonadota</taxon>
        <taxon>Alphaproteobacteria</taxon>
        <taxon>Rhodospirillales</taxon>
        <taxon>Thalassospiraceae</taxon>
        <taxon>Thalassospira</taxon>
    </lineage>
</organism>
<protein>
    <recommendedName>
        <fullName evidence="3">Thioesterase TesA-like domain-containing protein</fullName>
    </recommendedName>
</protein>
<dbReference type="PANTHER" id="PTHR11487">
    <property type="entry name" value="THIOESTERASE"/>
    <property type="match status" value="1"/>
</dbReference>